<evidence type="ECO:0000313" key="2">
    <source>
        <dbReference type="Proteomes" id="UP000236664"/>
    </source>
</evidence>
<organism evidence="1 2">
    <name type="scientific">Gibberella nygamai</name>
    <name type="common">Bean root rot disease fungus</name>
    <name type="synonym">Fusarium nygamai</name>
    <dbReference type="NCBI Taxonomy" id="42673"/>
    <lineage>
        <taxon>Eukaryota</taxon>
        <taxon>Fungi</taxon>
        <taxon>Dikarya</taxon>
        <taxon>Ascomycota</taxon>
        <taxon>Pezizomycotina</taxon>
        <taxon>Sordariomycetes</taxon>
        <taxon>Hypocreomycetidae</taxon>
        <taxon>Hypocreales</taxon>
        <taxon>Nectriaceae</taxon>
        <taxon>Fusarium</taxon>
        <taxon>Fusarium fujikuroi species complex</taxon>
    </lineage>
</organism>
<accession>A0A2K0VYR8</accession>
<name>A0A2K0VYR8_GIBNY</name>
<dbReference type="AlphaFoldDB" id="A0A2K0VYR8"/>
<protein>
    <submittedName>
        <fullName evidence="1">Uncharacterized protein</fullName>
    </submittedName>
</protein>
<evidence type="ECO:0000313" key="1">
    <source>
        <dbReference type="EMBL" id="PNP75169.1"/>
    </source>
</evidence>
<sequence length="87" mass="9989">MVNLTDNSGNPIWSGPDNWYKIALADGTELGLDHDDSNWGYLKIVPACQGMVVRYQRQEDNNRPVYGWPIGDKGYFICMQRDIRNKP</sequence>
<comment type="caution">
    <text evidence="1">The sequence shown here is derived from an EMBL/GenBank/DDBJ whole genome shotgun (WGS) entry which is preliminary data.</text>
</comment>
<dbReference type="EMBL" id="MTQA01000171">
    <property type="protein sequence ID" value="PNP75169.1"/>
    <property type="molecule type" value="Genomic_DNA"/>
</dbReference>
<dbReference type="Proteomes" id="UP000236664">
    <property type="component" value="Unassembled WGS sequence"/>
</dbReference>
<proteinExistence type="predicted"/>
<keyword evidence="2" id="KW-1185">Reference proteome</keyword>
<reference evidence="1 2" key="1">
    <citation type="submission" date="2017-06" db="EMBL/GenBank/DDBJ databases">
        <title>Genome of Fusarium nygamai isolate CS10214.</title>
        <authorList>
            <person name="Gardiner D.M."/>
            <person name="Obanor F."/>
            <person name="Kazan K."/>
        </authorList>
    </citation>
    <scope>NUCLEOTIDE SEQUENCE [LARGE SCALE GENOMIC DNA]</scope>
    <source>
        <strain evidence="1 2">CS10214</strain>
    </source>
</reference>
<dbReference type="OrthoDB" id="5176693at2759"/>
<gene>
    <name evidence="1" type="ORF">FNYG_11495</name>
</gene>